<evidence type="ECO:0000313" key="1">
    <source>
        <dbReference type="EMBL" id="WCR10501.1"/>
    </source>
</evidence>
<gene>
    <name evidence="1" type="ORF">JHW45_15810</name>
</gene>
<keyword evidence="2" id="KW-1185">Reference proteome</keyword>
<name>A0ABY7STX7_9RHOB</name>
<proteinExistence type="predicted"/>
<evidence type="ECO:0000313" key="2">
    <source>
        <dbReference type="Proteomes" id="UP001218412"/>
    </source>
</evidence>
<accession>A0ABY7STX7</accession>
<sequence length="63" mass="6449">MDVFKDRLAQRGCVSAQPALAHQCCGREIEPAEAALTAALPAHALADINASLKAACAEHGHGA</sequence>
<reference evidence="1 2" key="1">
    <citation type="submission" date="2021-01" db="EMBL/GenBank/DDBJ databases">
        <title>Biogeographic distribution of Paracoccus.</title>
        <authorList>
            <person name="Hollensteiner J."/>
            <person name="Leineberger J."/>
            <person name="Brinkhoff T."/>
            <person name="Daniel R."/>
        </authorList>
    </citation>
    <scope>NUCLEOTIDE SEQUENCE [LARGE SCALE GENOMIC DNA]</scope>
    <source>
        <strain evidence="1 2">LMG25392</strain>
    </source>
</reference>
<protein>
    <submittedName>
        <fullName evidence="1">Uncharacterized protein</fullName>
    </submittedName>
</protein>
<dbReference type="Proteomes" id="UP001218412">
    <property type="component" value="Chromosome"/>
</dbReference>
<dbReference type="RefSeq" id="WP_272858557.1">
    <property type="nucleotide sequence ID" value="NZ_CP067134.1"/>
</dbReference>
<organism evidence="1 2">
    <name type="scientific">Paracoccus stylophorae</name>
    <dbReference type="NCBI Taxonomy" id="659350"/>
    <lineage>
        <taxon>Bacteria</taxon>
        <taxon>Pseudomonadati</taxon>
        <taxon>Pseudomonadota</taxon>
        <taxon>Alphaproteobacteria</taxon>
        <taxon>Rhodobacterales</taxon>
        <taxon>Paracoccaceae</taxon>
        <taxon>Paracoccus</taxon>
    </lineage>
</organism>
<dbReference type="EMBL" id="CP067134">
    <property type="protein sequence ID" value="WCR10501.1"/>
    <property type="molecule type" value="Genomic_DNA"/>
</dbReference>